<accession>A0ACD5Y5H0</accession>
<sequence>MGRSATAKSTGLLREFKNRQSSYLRSRVQPVEARSAETALWVPHPRTGIYYPRGFEWVMEDVPRNAATFKQPYWLRSDDTETASSPTSNDTAAAFDHPFV</sequence>
<reference evidence="1" key="1">
    <citation type="submission" date="2021-05" db="EMBL/GenBank/DDBJ databases">
        <authorList>
            <person name="Scholz U."/>
            <person name="Mascher M."/>
            <person name="Fiebig A."/>
        </authorList>
    </citation>
    <scope>NUCLEOTIDE SEQUENCE [LARGE SCALE GENOMIC DNA]</scope>
</reference>
<protein>
    <submittedName>
        <fullName evidence="1">Uncharacterized protein</fullName>
    </submittedName>
</protein>
<keyword evidence="2" id="KW-1185">Reference proteome</keyword>
<dbReference type="Proteomes" id="UP001732700">
    <property type="component" value="Chromosome 5C"/>
</dbReference>
<dbReference type="EnsemblPlants" id="AVESA.00010b.r2.5CG0914840.1">
    <property type="protein sequence ID" value="AVESA.00010b.r2.5CG0914840.1.CDS"/>
    <property type="gene ID" value="AVESA.00010b.r2.5CG0914840"/>
</dbReference>
<evidence type="ECO:0000313" key="2">
    <source>
        <dbReference type="Proteomes" id="UP001732700"/>
    </source>
</evidence>
<reference evidence="1" key="2">
    <citation type="submission" date="2025-09" db="UniProtKB">
        <authorList>
            <consortium name="EnsemblPlants"/>
        </authorList>
    </citation>
    <scope>IDENTIFICATION</scope>
</reference>
<proteinExistence type="predicted"/>
<organism evidence="1 2">
    <name type="scientific">Avena sativa</name>
    <name type="common">Oat</name>
    <dbReference type="NCBI Taxonomy" id="4498"/>
    <lineage>
        <taxon>Eukaryota</taxon>
        <taxon>Viridiplantae</taxon>
        <taxon>Streptophyta</taxon>
        <taxon>Embryophyta</taxon>
        <taxon>Tracheophyta</taxon>
        <taxon>Spermatophyta</taxon>
        <taxon>Magnoliopsida</taxon>
        <taxon>Liliopsida</taxon>
        <taxon>Poales</taxon>
        <taxon>Poaceae</taxon>
        <taxon>BOP clade</taxon>
        <taxon>Pooideae</taxon>
        <taxon>Poodae</taxon>
        <taxon>Poeae</taxon>
        <taxon>Poeae Chloroplast Group 1 (Aveneae type)</taxon>
        <taxon>Aveninae</taxon>
        <taxon>Avena</taxon>
    </lineage>
</organism>
<evidence type="ECO:0000313" key="1">
    <source>
        <dbReference type="EnsemblPlants" id="AVESA.00010b.r2.5CG0914840.1.CDS"/>
    </source>
</evidence>
<name>A0ACD5Y5H0_AVESA</name>